<dbReference type="PANTHER" id="PTHR46577">
    <property type="entry name" value="HTH-TYPE TRANSCRIPTIONAL REGULATORY PROTEIN GABR"/>
    <property type="match status" value="1"/>
</dbReference>
<gene>
    <name evidence="7" type="ORF">JL2886_00955</name>
    <name evidence="8" type="ORF">PXK24_09210</name>
</gene>
<dbReference type="InterPro" id="IPR004839">
    <property type="entry name" value="Aminotransferase_I/II_large"/>
</dbReference>
<accession>A0A1B0ZNZ2</accession>
<dbReference type="PROSITE" id="PS50949">
    <property type="entry name" value="HTH_GNTR"/>
    <property type="match status" value="1"/>
</dbReference>
<sequence length="474" mass="51687">MQQVPGPTFSIDRTLPVPVFEQICTALRTRIAAGEIPEASQLPATRSFAVELGVSRSTVVAAYEQLEAEGYIAGKRGSGFTVCAMGQVELQPVHPAPPEPAKETPRALLPFNSGEPDMRLFPHRQWARCVSRICRVAPETMLDGGAVRGNAALRRAIAAYVAEWRGIEAGAEQIIITAGATDALELCLRTLAPRGSAIGIEDPGYPPLNRIVQSQGLRSHYLRVDALGACVPEKDADLKAVVLTPSHQHPLGGAMAPGRRLEFLNWAKRTGAWIIEDDYDSEFRYAGRPIPAMAGFDGLNRTIYLGSFSKTFSNALRIGYVVAPETLIAPLHDSLLRFGTRASGMPQQALAEFIHSGEFYRHLRRVRRIYGERRKHLLARLQQEFSAYGSAPDHGAGMQLVFHLNDAWQDQEICKRARGAGLGLRPLSGFAAEVTGLNGLVLGCCHMEIPEIDAALTRLAQVLDGESEPKQDQT</sequence>
<keyword evidence="9" id="KW-1185">Reference proteome</keyword>
<dbReference type="SUPFAM" id="SSF53383">
    <property type="entry name" value="PLP-dependent transferases"/>
    <property type="match status" value="1"/>
</dbReference>
<dbReference type="InterPro" id="IPR015421">
    <property type="entry name" value="PyrdxlP-dep_Trfase_major"/>
</dbReference>
<evidence type="ECO:0000256" key="5">
    <source>
        <dbReference type="ARBA" id="ARBA00023163"/>
    </source>
</evidence>
<dbReference type="PRINTS" id="PR00035">
    <property type="entry name" value="HTHGNTR"/>
</dbReference>
<evidence type="ECO:0000313" key="7">
    <source>
        <dbReference type="EMBL" id="ANP35877.1"/>
    </source>
</evidence>
<name>A0A1B0ZNZ2_9RHOB</name>
<evidence type="ECO:0000256" key="4">
    <source>
        <dbReference type="ARBA" id="ARBA00023125"/>
    </source>
</evidence>
<dbReference type="GO" id="GO:0003677">
    <property type="term" value="F:DNA binding"/>
    <property type="evidence" value="ECO:0007669"/>
    <property type="project" value="UniProtKB-KW"/>
</dbReference>
<dbReference type="GO" id="GO:0008483">
    <property type="term" value="F:transaminase activity"/>
    <property type="evidence" value="ECO:0007669"/>
    <property type="project" value="UniProtKB-KW"/>
</dbReference>
<dbReference type="Pfam" id="PF00155">
    <property type="entry name" value="Aminotran_1_2"/>
    <property type="match status" value="1"/>
</dbReference>
<dbReference type="InterPro" id="IPR000524">
    <property type="entry name" value="Tscrpt_reg_HTH_GntR"/>
</dbReference>
<reference evidence="7 9" key="1">
    <citation type="submission" date="2016-04" db="EMBL/GenBank/DDBJ databases">
        <authorList>
            <person name="Evans L.H."/>
            <person name="Alamgir A."/>
            <person name="Owens N."/>
            <person name="Weber N.D."/>
            <person name="Virtaneva K."/>
            <person name="Barbian K."/>
            <person name="Babar A."/>
            <person name="Rosenke K."/>
        </authorList>
    </citation>
    <scope>NUCLEOTIDE SEQUENCE [LARGE SCALE GENOMIC DNA]</scope>
    <source>
        <strain evidence="7 9">JL2886</strain>
    </source>
</reference>
<keyword evidence="4" id="KW-0238">DNA-binding</keyword>
<evidence type="ECO:0000256" key="3">
    <source>
        <dbReference type="ARBA" id="ARBA00023015"/>
    </source>
</evidence>
<evidence type="ECO:0000259" key="6">
    <source>
        <dbReference type="PROSITE" id="PS50949"/>
    </source>
</evidence>
<evidence type="ECO:0000313" key="8">
    <source>
        <dbReference type="EMBL" id="MDE4165870.1"/>
    </source>
</evidence>
<dbReference type="InterPro" id="IPR036388">
    <property type="entry name" value="WH-like_DNA-bd_sf"/>
</dbReference>
<dbReference type="OrthoDB" id="9808770at2"/>
<organism evidence="7 9">
    <name type="scientific">Phaeobacter gallaeciensis</name>
    <dbReference type="NCBI Taxonomy" id="60890"/>
    <lineage>
        <taxon>Bacteria</taxon>
        <taxon>Pseudomonadati</taxon>
        <taxon>Pseudomonadota</taxon>
        <taxon>Alphaproteobacteria</taxon>
        <taxon>Rhodobacterales</taxon>
        <taxon>Roseobacteraceae</taxon>
        <taxon>Phaeobacter</taxon>
    </lineage>
</organism>
<dbReference type="AlphaFoldDB" id="A0A1B0ZNZ2"/>
<evidence type="ECO:0000256" key="1">
    <source>
        <dbReference type="ARBA" id="ARBA00005384"/>
    </source>
</evidence>
<dbReference type="EMBL" id="JARCJK010000003">
    <property type="protein sequence ID" value="MDE4165870.1"/>
    <property type="molecule type" value="Genomic_DNA"/>
</dbReference>
<dbReference type="Proteomes" id="UP001218364">
    <property type="component" value="Unassembled WGS sequence"/>
</dbReference>
<dbReference type="InterPro" id="IPR036390">
    <property type="entry name" value="WH_DNA-bd_sf"/>
</dbReference>
<evidence type="ECO:0000256" key="2">
    <source>
        <dbReference type="ARBA" id="ARBA00022898"/>
    </source>
</evidence>
<evidence type="ECO:0000313" key="9">
    <source>
        <dbReference type="Proteomes" id="UP000092565"/>
    </source>
</evidence>
<dbReference type="SMART" id="SM00345">
    <property type="entry name" value="HTH_GNTR"/>
    <property type="match status" value="1"/>
</dbReference>
<dbReference type="GO" id="GO:0030170">
    <property type="term" value="F:pyridoxal phosphate binding"/>
    <property type="evidence" value="ECO:0007669"/>
    <property type="project" value="InterPro"/>
</dbReference>
<proteinExistence type="inferred from homology"/>
<comment type="similarity">
    <text evidence="1">In the C-terminal section; belongs to the class-I pyridoxal-phosphate-dependent aminotransferase family.</text>
</comment>
<keyword evidence="3" id="KW-0805">Transcription regulation</keyword>
<reference evidence="8 10" key="2">
    <citation type="submission" date="2023-02" db="EMBL/GenBank/DDBJ databases">
        <title>Population genomics of bacteria associated with diatom.</title>
        <authorList>
            <person name="Xie J."/>
            <person name="Wang H."/>
        </authorList>
    </citation>
    <scope>NUCLEOTIDE SEQUENCE [LARGE SCALE GENOMIC DNA]</scope>
    <source>
        <strain evidence="8 10">PT47_8</strain>
    </source>
</reference>
<dbReference type="PATRIC" id="fig|60890.4.peg.929"/>
<protein>
    <submittedName>
        <fullName evidence="7">Aspartate aminotransferase</fullName>
    </submittedName>
    <submittedName>
        <fullName evidence="8">PLP-dependent aminotransferase family protein</fullName>
    </submittedName>
</protein>
<evidence type="ECO:0000313" key="10">
    <source>
        <dbReference type="Proteomes" id="UP001218364"/>
    </source>
</evidence>
<dbReference type="GO" id="GO:0003700">
    <property type="term" value="F:DNA-binding transcription factor activity"/>
    <property type="evidence" value="ECO:0007669"/>
    <property type="project" value="InterPro"/>
</dbReference>
<dbReference type="InterPro" id="IPR051446">
    <property type="entry name" value="HTH_trans_reg/aminotransferase"/>
</dbReference>
<keyword evidence="2" id="KW-0663">Pyridoxal phosphate</keyword>
<keyword evidence="7" id="KW-0808">Transferase</keyword>
<dbReference type="EMBL" id="CP015124">
    <property type="protein sequence ID" value="ANP35877.1"/>
    <property type="molecule type" value="Genomic_DNA"/>
</dbReference>
<dbReference type="Gene3D" id="3.40.640.10">
    <property type="entry name" value="Type I PLP-dependent aspartate aminotransferase-like (Major domain)"/>
    <property type="match status" value="1"/>
</dbReference>
<dbReference type="PANTHER" id="PTHR46577:SF1">
    <property type="entry name" value="HTH-TYPE TRANSCRIPTIONAL REGULATORY PROTEIN GABR"/>
    <property type="match status" value="1"/>
</dbReference>
<dbReference type="InterPro" id="IPR015424">
    <property type="entry name" value="PyrdxlP-dep_Trfase"/>
</dbReference>
<dbReference type="CDD" id="cd07377">
    <property type="entry name" value="WHTH_GntR"/>
    <property type="match status" value="1"/>
</dbReference>
<dbReference type="Gene3D" id="1.10.10.10">
    <property type="entry name" value="Winged helix-like DNA-binding domain superfamily/Winged helix DNA-binding domain"/>
    <property type="match status" value="1"/>
</dbReference>
<dbReference type="SUPFAM" id="SSF46785">
    <property type="entry name" value="Winged helix' DNA-binding domain"/>
    <property type="match status" value="1"/>
</dbReference>
<keyword evidence="5" id="KW-0804">Transcription</keyword>
<keyword evidence="7" id="KW-0032">Aminotransferase</keyword>
<dbReference type="CDD" id="cd00609">
    <property type="entry name" value="AAT_like"/>
    <property type="match status" value="1"/>
</dbReference>
<dbReference type="Proteomes" id="UP000092565">
    <property type="component" value="Chromosome"/>
</dbReference>
<dbReference type="Pfam" id="PF00392">
    <property type="entry name" value="GntR"/>
    <property type="match status" value="1"/>
</dbReference>
<feature type="domain" description="HTH gntR-type" evidence="6">
    <location>
        <begin position="17"/>
        <end position="85"/>
    </location>
</feature>
<dbReference type="RefSeq" id="WP_116560369.1">
    <property type="nucleotide sequence ID" value="NZ_CP015124.1"/>
</dbReference>